<organism evidence="1 2">
    <name type="scientific">Reticulibacter mediterranei</name>
    <dbReference type="NCBI Taxonomy" id="2778369"/>
    <lineage>
        <taxon>Bacteria</taxon>
        <taxon>Bacillati</taxon>
        <taxon>Chloroflexota</taxon>
        <taxon>Ktedonobacteria</taxon>
        <taxon>Ktedonobacterales</taxon>
        <taxon>Reticulibacteraceae</taxon>
        <taxon>Reticulibacter</taxon>
    </lineage>
</organism>
<dbReference type="AlphaFoldDB" id="A0A8J3MXZ8"/>
<dbReference type="Proteomes" id="UP000597444">
    <property type="component" value="Unassembled WGS sequence"/>
</dbReference>
<dbReference type="RefSeq" id="WP_220202358.1">
    <property type="nucleotide sequence ID" value="NZ_BNJK01000001.1"/>
</dbReference>
<sequence>MNCPICNQPMEIWQTMITHSKEGKQFDHKRFVCKKDDVWARLEIPLEASPQAQQQSSQA</sequence>
<protein>
    <submittedName>
        <fullName evidence="1">Uncharacterized protein</fullName>
    </submittedName>
</protein>
<dbReference type="EMBL" id="BNJK01000001">
    <property type="protein sequence ID" value="GHO91464.1"/>
    <property type="molecule type" value="Genomic_DNA"/>
</dbReference>
<accession>A0A8J3MXZ8</accession>
<reference evidence="1" key="1">
    <citation type="submission" date="2020-10" db="EMBL/GenBank/DDBJ databases">
        <title>Taxonomic study of unclassified bacteria belonging to the class Ktedonobacteria.</title>
        <authorList>
            <person name="Yabe S."/>
            <person name="Wang C.M."/>
            <person name="Zheng Y."/>
            <person name="Sakai Y."/>
            <person name="Cavaletti L."/>
            <person name="Monciardini P."/>
            <person name="Donadio S."/>
        </authorList>
    </citation>
    <scope>NUCLEOTIDE SEQUENCE</scope>
    <source>
        <strain evidence="1">ID150040</strain>
    </source>
</reference>
<gene>
    <name evidence="1" type="ORF">KSF_015120</name>
</gene>
<evidence type="ECO:0000313" key="2">
    <source>
        <dbReference type="Proteomes" id="UP000597444"/>
    </source>
</evidence>
<name>A0A8J3MXZ8_9CHLR</name>
<proteinExistence type="predicted"/>
<comment type="caution">
    <text evidence="1">The sequence shown here is derived from an EMBL/GenBank/DDBJ whole genome shotgun (WGS) entry which is preliminary data.</text>
</comment>
<keyword evidence="2" id="KW-1185">Reference proteome</keyword>
<evidence type="ECO:0000313" key="1">
    <source>
        <dbReference type="EMBL" id="GHO91464.1"/>
    </source>
</evidence>